<evidence type="ECO:0008006" key="2">
    <source>
        <dbReference type="Google" id="ProtNLM"/>
    </source>
</evidence>
<sequence>MRRIFRQTTEKKASVDLVIVAPVHQGVESVSSLVQNVEKYVKGKVALILHYNNDEFLDENTLPPFVWLVRKDIKTQHGTKSIGMAVAKCIEFAVKHFEFLNLMTFSLGSMFYRDFVPPSYPKVALSAPEQLLNNCRLLHTSPISMDHLGYGAKYLEVQGSPGWQYARGFDSDHEVHIMMRNRNFRWTRGSQFSGQIFPYEVAEQIAEDQWFISDNIWYCLEEMWFSTYAYNYAVEKGITVEQMETIIDWEGGYGVTKEMVVKYRSIARVLKGIGHAVCKVSDPRVREFINAGYTE</sequence>
<reference evidence="1" key="1">
    <citation type="journal article" date="2020" name="Nature">
        <title>Giant virus diversity and host interactions through global metagenomics.</title>
        <authorList>
            <person name="Schulz F."/>
            <person name="Roux S."/>
            <person name="Paez-Espino D."/>
            <person name="Jungbluth S."/>
            <person name="Walsh D.A."/>
            <person name="Denef V.J."/>
            <person name="McMahon K.D."/>
            <person name="Konstantinidis K.T."/>
            <person name="Eloe-Fadrosh E.A."/>
            <person name="Kyrpides N.C."/>
            <person name="Woyke T."/>
        </authorList>
    </citation>
    <scope>NUCLEOTIDE SEQUENCE</scope>
    <source>
        <strain evidence="1">GVMAG-M-3300025778-1</strain>
    </source>
</reference>
<name>A0A6C0J579_9ZZZZ</name>
<dbReference type="EMBL" id="MN740318">
    <property type="protein sequence ID" value="QHT99855.1"/>
    <property type="molecule type" value="Genomic_DNA"/>
</dbReference>
<organism evidence="1">
    <name type="scientific">viral metagenome</name>
    <dbReference type="NCBI Taxonomy" id="1070528"/>
    <lineage>
        <taxon>unclassified sequences</taxon>
        <taxon>metagenomes</taxon>
        <taxon>organismal metagenomes</taxon>
    </lineage>
</organism>
<evidence type="ECO:0000313" key="1">
    <source>
        <dbReference type="EMBL" id="QHT99855.1"/>
    </source>
</evidence>
<proteinExistence type="predicted"/>
<accession>A0A6C0J579</accession>
<dbReference type="AlphaFoldDB" id="A0A6C0J579"/>
<protein>
    <recommendedName>
        <fullName evidence="2">Glycosyltransferase</fullName>
    </recommendedName>
</protein>